<protein>
    <submittedName>
        <fullName evidence="8">MutT/NUDIX family protein</fullName>
    </submittedName>
</protein>
<keyword evidence="3" id="KW-0479">Metal-binding</keyword>
<dbReference type="PATRIC" id="fig|1032488.3.peg.683"/>
<keyword evidence="4" id="KW-0378">Hydrolase</keyword>
<evidence type="ECO:0000256" key="3">
    <source>
        <dbReference type="ARBA" id="ARBA00022723"/>
    </source>
</evidence>
<sequence>MRDFCRPRPLHKQTLNRFLDEKDTFSMSDLARFLEYAAAAPEAEAFRQRRELLQSGGTAFAEAAVLVGFVPETAQGSSVVLTVRSSHLRSHGSQIAFPGGRCDEGDADAAATALRETEEELGVAAGMWRIHGHFPNCYVPSGYQVTPVLATAEQPPSYRPNPQEVAAVFTLPQDWALDPQRYVLEDYRYHGRALLMPALQYGEHRIWGATATVLYQLALLHEAWRG</sequence>
<dbReference type="PANTHER" id="PTHR12992">
    <property type="entry name" value="NUDIX HYDROLASE"/>
    <property type="match status" value="1"/>
</dbReference>
<name>G4CGL1_9NEIS</name>
<dbReference type="OrthoDB" id="9802805at2"/>
<feature type="domain" description="Nudix hydrolase" evidence="7">
    <location>
        <begin position="59"/>
        <end position="200"/>
    </location>
</feature>
<dbReference type="Gene3D" id="3.90.79.10">
    <property type="entry name" value="Nucleoside Triphosphate Pyrophosphohydrolase"/>
    <property type="match status" value="1"/>
</dbReference>
<comment type="cofactor">
    <cofactor evidence="1">
        <name>Mn(2+)</name>
        <dbReference type="ChEBI" id="CHEBI:29035"/>
    </cofactor>
</comment>
<evidence type="ECO:0000256" key="2">
    <source>
        <dbReference type="ARBA" id="ARBA00001946"/>
    </source>
</evidence>
<dbReference type="InterPro" id="IPR045121">
    <property type="entry name" value="CoAse"/>
</dbReference>
<dbReference type="PANTHER" id="PTHR12992:SF11">
    <property type="entry name" value="MITOCHONDRIAL COENZYME A DIPHOSPHATASE NUDT8"/>
    <property type="match status" value="1"/>
</dbReference>
<organism evidence="8 9">
    <name type="scientific">Neisseria shayeganii 871</name>
    <dbReference type="NCBI Taxonomy" id="1032488"/>
    <lineage>
        <taxon>Bacteria</taxon>
        <taxon>Pseudomonadati</taxon>
        <taxon>Pseudomonadota</taxon>
        <taxon>Betaproteobacteria</taxon>
        <taxon>Neisseriales</taxon>
        <taxon>Neisseriaceae</taxon>
        <taxon>Neisseria</taxon>
    </lineage>
</organism>
<keyword evidence="6" id="KW-0464">Manganese</keyword>
<dbReference type="Pfam" id="PF00293">
    <property type="entry name" value="NUDIX"/>
    <property type="match status" value="1"/>
</dbReference>
<evidence type="ECO:0000313" key="8">
    <source>
        <dbReference type="EMBL" id="EGY52964.1"/>
    </source>
</evidence>
<dbReference type="GO" id="GO:0010945">
    <property type="term" value="F:coenzyme A diphosphatase activity"/>
    <property type="evidence" value="ECO:0007669"/>
    <property type="project" value="InterPro"/>
</dbReference>
<dbReference type="STRING" id="1032488.HMPREF9371_0750"/>
<dbReference type="InterPro" id="IPR000086">
    <property type="entry name" value="NUDIX_hydrolase_dom"/>
</dbReference>
<evidence type="ECO:0000256" key="4">
    <source>
        <dbReference type="ARBA" id="ARBA00022801"/>
    </source>
</evidence>
<evidence type="ECO:0000256" key="5">
    <source>
        <dbReference type="ARBA" id="ARBA00022842"/>
    </source>
</evidence>
<reference evidence="8 9" key="1">
    <citation type="submission" date="2011-05" db="EMBL/GenBank/DDBJ databases">
        <authorList>
            <person name="Muzny D."/>
            <person name="Qin X."/>
            <person name="Deng J."/>
            <person name="Jiang H."/>
            <person name="Liu Y."/>
            <person name="Qu J."/>
            <person name="Song X.-Z."/>
            <person name="Zhang L."/>
            <person name="Thornton R."/>
            <person name="Coyle M."/>
            <person name="Francisco L."/>
            <person name="Jackson L."/>
            <person name="Javaid M."/>
            <person name="Korchina V."/>
            <person name="Kovar C."/>
            <person name="Mata R."/>
            <person name="Mathew T."/>
            <person name="Ngo R."/>
            <person name="Nguyen L."/>
            <person name="Nguyen N."/>
            <person name="Okwuonu G."/>
            <person name="Ongeri F."/>
            <person name="Pham C."/>
            <person name="Simmons D."/>
            <person name="Wilczek-Boney K."/>
            <person name="Hale W."/>
            <person name="Jakkamsetti A."/>
            <person name="Pham P."/>
            <person name="Ruth R."/>
            <person name="San Lucas F."/>
            <person name="Warren J."/>
            <person name="Zhang J."/>
            <person name="Zhao Z."/>
            <person name="Zhou C."/>
            <person name="Zhu D."/>
            <person name="Lee S."/>
            <person name="Bess C."/>
            <person name="Blankenburg K."/>
            <person name="Forbes L."/>
            <person name="Fu Q."/>
            <person name="Gubbala S."/>
            <person name="Hirani K."/>
            <person name="Jayaseelan J.C."/>
            <person name="Lara F."/>
            <person name="Munidasa M."/>
            <person name="Palculict T."/>
            <person name="Patil S."/>
            <person name="Pu L.-L."/>
            <person name="Saada N."/>
            <person name="Tang L."/>
            <person name="Weissenberger G."/>
            <person name="Zhu Y."/>
            <person name="Hemphill L."/>
            <person name="Shang Y."/>
            <person name="Youmans B."/>
            <person name="Ayvaz T."/>
            <person name="Ross M."/>
            <person name="Santibanez J."/>
            <person name="Aqrawi P."/>
            <person name="Gross S."/>
            <person name="Joshi V."/>
            <person name="Fowler G."/>
            <person name="Nazareth L."/>
            <person name="Reid J."/>
            <person name="Worley K."/>
            <person name="Petrosino J."/>
            <person name="Highlander S."/>
            <person name="Gibbs R."/>
        </authorList>
    </citation>
    <scope>NUCLEOTIDE SEQUENCE [LARGE SCALE GENOMIC DNA]</scope>
    <source>
        <strain evidence="8 9">871</strain>
    </source>
</reference>
<evidence type="ECO:0000313" key="9">
    <source>
        <dbReference type="Proteomes" id="UP000003019"/>
    </source>
</evidence>
<dbReference type="InterPro" id="IPR015797">
    <property type="entry name" value="NUDIX_hydrolase-like_dom_sf"/>
</dbReference>
<proteinExistence type="predicted"/>
<keyword evidence="9" id="KW-1185">Reference proteome</keyword>
<evidence type="ECO:0000259" key="7">
    <source>
        <dbReference type="PROSITE" id="PS51462"/>
    </source>
</evidence>
<evidence type="ECO:0000256" key="6">
    <source>
        <dbReference type="ARBA" id="ARBA00023211"/>
    </source>
</evidence>
<dbReference type="Proteomes" id="UP000003019">
    <property type="component" value="Unassembled WGS sequence"/>
</dbReference>
<dbReference type="EMBL" id="AGAY01000026">
    <property type="protein sequence ID" value="EGY52964.1"/>
    <property type="molecule type" value="Genomic_DNA"/>
</dbReference>
<dbReference type="SUPFAM" id="SSF55811">
    <property type="entry name" value="Nudix"/>
    <property type="match status" value="1"/>
</dbReference>
<dbReference type="GO" id="GO:0046872">
    <property type="term" value="F:metal ion binding"/>
    <property type="evidence" value="ECO:0007669"/>
    <property type="project" value="UniProtKB-KW"/>
</dbReference>
<comment type="caution">
    <text evidence="8">The sequence shown here is derived from an EMBL/GenBank/DDBJ whole genome shotgun (WGS) entry which is preliminary data.</text>
</comment>
<keyword evidence="5" id="KW-0460">Magnesium</keyword>
<gene>
    <name evidence="8" type="ORF">HMPREF9371_0750</name>
</gene>
<dbReference type="CDD" id="cd03426">
    <property type="entry name" value="NUDIX_CoAse_Nudt7"/>
    <property type="match status" value="1"/>
</dbReference>
<dbReference type="AlphaFoldDB" id="G4CGL1"/>
<dbReference type="PROSITE" id="PS51462">
    <property type="entry name" value="NUDIX"/>
    <property type="match status" value="1"/>
</dbReference>
<evidence type="ECO:0000256" key="1">
    <source>
        <dbReference type="ARBA" id="ARBA00001936"/>
    </source>
</evidence>
<dbReference type="HOGENOM" id="CLU_040940_5_1_4"/>
<accession>G4CGL1</accession>
<comment type="cofactor">
    <cofactor evidence="2">
        <name>Mg(2+)</name>
        <dbReference type="ChEBI" id="CHEBI:18420"/>
    </cofactor>
</comment>